<dbReference type="EMBL" id="MU150272">
    <property type="protein sequence ID" value="KAF9462471.1"/>
    <property type="molecule type" value="Genomic_DNA"/>
</dbReference>
<dbReference type="InterPro" id="IPR027974">
    <property type="entry name" value="DUF4470"/>
</dbReference>
<dbReference type="PROSITE" id="PS50865">
    <property type="entry name" value="ZF_MYND_2"/>
    <property type="match status" value="1"/>
</dbReference>
<keyword evidence="7" id="KW-1185">Reference proteome</keyword>
<dbReference type="SUPFAM" id="SSF144232">
    <property type="entry name" value="HIT/MYND zinc finger-like"/>
    <property type="match status" value="1"/>
</dbReference>
<proteinExistence type="predicted"/>
<dbReference type="AlphaFoldDB" id="A0A9P6CE20"/>
<name>A0A9P6CE20_9AGAR</name>
<evidence type="ECO:0000256" key="3">
    <source>
        <dbReference type="ARBA" id="ARBA00022833"/>
    </source>
</evidence>
<keyword evidence="2 4" id="KW-0863">Zinc-finger</keyword>
<dbReference type="PANTHER" id="PTHR10237">
    <property type="entry name" value="DEFORMED EPIDERMAL AUTOREGULATORY FACTOR 1 HOMOLOG SUPPRESSIN"/>
    <property type="match status" value="1"/>
</dbReference>
<dbReference type="Proteomes" id="UP000807353">
    <property type="component" value="Unassembled WGS sequence"/>
</dbReference>
<evidence type="ECO:0000256" key="4">
    <source>
        <dbReference type="PROSITE-ProRule" id="PRU00134"/>
    </source>
</evidence>
<dbReference type="OrthoDB" id="432970at2759"/>
<evidence type="ECO:0000313" key="6">
    <source>
        <dbReference type="EMBL" id="KAF9462471.1"/>
    </source>
</evidence>
<sequence length="1168" mass="131318">MAHPLYWPGKYYFYPIGNTSAVSLTRDLPPEESADILLLGCGDPRNVLYTIFCEPPNMNRQLDFTCCDIDPGVLARNVLLLTMAADNQHSPSTIWNIFFHIYLDQKSHSVLIEHCRKLVDISDSLEHWNLSSYGAFVKMCTEYTLGELRRHWLLYIHMQDLPPQRLNEIRNAFTTIFQPSLKKAGTIISSARSSGPLFVRAIEVTTEQNRQYWKTGVTFTDARSKAGATLVNPTFVYSLAGDVCSVHYGTDPLTPFHLASYFGNTKRAATVSGAVNAAMAEFKDWCSAFHAFISSDATRSPIIRIFLGEATAVCRALHSFLTTGTLTPGVPVAQWNTQLIRLSPDEYRPGRAPAVFNVIDTSNLDDHIGLLNVLTTSIPLLSASTPSSVLYAESLLFGGQDATKEFAQHLHTNITIIGLLFGVCPVDYLSGFTTRSNTHELIIHQMTKGEATQYHQVTTWKSPTSGDAFLRNKIGVNDFLSPVFDPRQLGTLLYDVYHDLFEHEDAKNFQRLNHDNLLKAISRSNLIHYIRESFVLFIKLAKHKLGLSEQDWLDVMDRFFDLVEEDKSMPMDTVNHQELCAQLYRHGVYTVQVYQYERIPKLGRFSVWDTVPPLVRIILVVPRQKLAVFDGCVDTPPVHCDVRGSWSHNIFTSIHTAFGRVIATGTMSRPKVVFDEDPLKGSGSSPLVVSFTMPTRLLTSIEPMERLQVCFSIRSTTGTVKFIQKLGITLNIFSASVMDGSAVHILPEYPIPPDHRPPKAPTPVPTIPLGNCSDIGKLNAVRIELDEQCELADSFIGKVSIEDLKVQSIFQSGATPQVIQISPTIIKITLGKYFQHFFFPFPVIGSQHKLRLARKSLYIELVVPIFGPFKPDGMKLNPFPLVHAKGHLNPWNVHRLNLSRLPALSMQGAKISQWLNPHVGSILSTRERSLMKKHEPDTLLFVKETIHSIFVRSSGIQGGAAQRVFALRDKATKNCDTLFFVSDLKYDLHSHTIVCDAYVLPLTHSLLSSIERSFSTLVRDGNIYNIAIYEGEMQAWKLLLPPLVERSRTWRHNDNCEYKSQGKIPLSDVMENDPLCSCGRGKDTEGMMKVDLWSKLAPFVTRLALSPLFAVSYLETVGRDPSRYMCFVCRGKGKPKLLKCTTCQKTRYCSKVCQKKDWQSHKLGCKPQ</sequence>
<dbReference type="InterPro" id="IPR002893">
    <property type="entry name" value="Znf_MYND"/>
</dbReference>
<dbReference type="Pfam" id="PF01753">
    <property type="entry name" value="zf-MYND"/>
    <property type="match status" value="1"/>
</dbReference>
<dbReference type="PROSITE" id="PS01360">
    <property type="entry name" value="ZF_MYND_1"/>
    <property type="match status" value="1"/>
</dbReference>
<dbReference type="GO" id="GO:0008270">
    <property type="term" value="F:zinc ion binding"/>
    <property type="evidence" value="ECO:0007669"/>
    <property type="project" value="UniProtKB-KW"/>
</dbReference>
<feature type="domain" description="MYND-type" evidence="5">
    <location>
        <begin position="1126"/>
        <end position="1165"/>
    </location>
</feature>
<dbReference type="InterPro" id="IPR024119">
    <property type="entry name" value="TF_DEAF-1"/>
</dbReference>
<comment type="caution">
    <text evidence="6">The sequence shown here is derived from an EMBL/GenBank/DDBJ whole genome shotgun (WGS) entry which is preliminary data.</text>
</comment>
<reference evidence="6" key="1">
    <citation type="submission" date="2020-11" db="EMBL/GenBank/DDBJ databases">
        <authorList>
            <consortium name="DOE Joint Genome Institute"/>
            <person name="Ahrendt S."/>
            <person name="Riley R."/>
            <person name="Andreopoulos W."/>
            <person name="Labutti K."/>
            <person name="Pangilinan J."/>
            <person name="Ruiz-Duenas F.J."/>
            <person name="Barrasa J.M."/>
            <person name="Sanchez-Garcia M."/>
            <person name="Camarero S."/>
            <person name="Miyauchi S."/>
            <person name="Serrano A."/>
            <person name="Linde D."/>
            <person name="Babiker R."/>
            <person name="Drula E."/>
            <person name="Ayuso-Fernandez I."/>
            <person name="Pacheco R."/>
            <person name="Padilla G."/>
            <person name="Ferreira P."/>
            <person name="Barriuso J."/>
            <person name="Kellner H."/>
            <person name="Castanera R."/>
            <person name="Alfaro M."/>
            <person name="Ramirez L."/>
            <person name="Pisabarro A.G."/>
            <person name="Kuo A."/>
            <person name="Tritt A."/>
            <person name="Lipzen A."/>
            <person name="He G."/>
            <person name="Yan M."/>
            <person name="Ng V."/>
            <person name="Cullen D."/>
            <person name="Martin F."/>
            <person name="Rosso M.-N."/>
            <person name="Henrissat B."/>
            <person name="Hibbett D."/>
            <person name="Martinez A.T."/>
            <person name="Grigoriev I.V."/>
        </authorList>
    </citation>
    <scope>NUCLEOTIDE SEQUENCE</scope>
    <source>
        <strain evidence="6">CBS 247.69</strain>
    </source>
</reference>
<keyword evidence="3" id="KW-0862">Zinc</keyword>
<evidence type="ECO:0000313" key="7">
    <source>
        <dbReference type="Proteomes" id="UP000807353"/>
    </source>
</evidence>
<dbReference type="GO" id="GO:0000981">
    <property type="term" value="F:DNA-binding transcription factor activity, RNA polymerase II-specific"/>
    <property type="evidence" value="ECO:0007669"/>
    <property type="project" value="TreeGrafter"/>
</dbReference>
<dbReference type="PANTHER" id="PTHR10237:SF15">
    <property type="entry name" value="LD37257P"/>
    <property type="match status" value="1"/>
</dbReference>
<evidence type="ECO:0000256" key="2">
    <source>
        <dbReference type="ARBA" id="ARBA00022771"/>
    </source>
</evidence>
<evidence type="ECO:0000259" key="5">
    <source>
        <dbReference type="PROSITE" id="PS50865"/>
    </source>
</evidence>
<dbReference type="Pfam" id="PF14737">
    <property type="entry name" value="DUF4470"/>
    <property type="match status" value="1"/>
</dbReference>
<dbReference type="Gene3D" id="6.10.140.2220">
    <property type="match status" value="1"/>
</dbReference>
<dbReference type="GO" id="GO:0005634">
    <property type="term" value="C:nucleus"/>
    <property type="evidence" value="ECO:0007669"/>
    <property type="project" value="TreeGrafter"/>
</dbReference>
<organism evidence="6 7">
    <name type="scientific">Collybia nuda</name>
    <dbReference type="NCBI Taxonomy" id="64659"/>
    <lineage>
        <taxon>Eukaryota</taxon>
        <taxon>Fungi</taxon>
        <taxon>Dikarya</taxon>
        <taxon>Basidiomycota</taxon>
        <taxon>Agaricomycotina</taxon>
        <taxon>Agaricomycetes</taxon>
        <taxon>Agaricomycetidae</taxon>
        <taxon>Agaricales</taxon>
        <taxon>Tricholomatineae</taxon>
        <taxon>Clitocybaceae</taxon>
        <taxon>Collybia</taxon>
    </lineage>
</organism>
<gene>
    <name evidence="6" type="ORF">BDZ94DRAFT_732030</name>
</gene>
<evidence type="ECO:0000256" key="1">
    <source>
        <dbReference type="ARBA" id="ARBA00022723"/>
    </source>
</evidence>
<accession>A0A9P6CE20</accession>
<keyword evidence="1" id="KW-0479">Metal-binding</keyword>
<protein>
    <recommendedName>
        <fullName evidence="5">MYND-type domain-containing protein</fullName>
    </recommendedName>
</protein>